<dbReference type="CDD" id="cd05233">
    <property type="entry name" value="SDR_c"/>
    <property type="match status" value="1"/>
</dbReference>
<dbReference type="GO" id="GO:0004316">
    <property type="term" value="F:3-oxoacyl-[acyl-carrier-protein] reductase (NADPH) activity"/>
    <property type="evidence" value="ECO:0007669"/>
    <property type="project" value="UniProtKB-EC"/>
</dbReference>
<dbReference type="Proteomes" id="UP000551878">
    <property type="component" value="Unassembled WGS sequence"/>
</dbReference>
<dbReference type="AlphaFoldDB" id="A0A840QMX6"/>
<dbReference type="EC" id="1.1.1.100" evidence="3"/>
<gene>
    <name evidence="3" type="ORF">HNQ41_000886</name>
</gene>
<dbReference type="Pfam" id="PF13561">
    <property type="entry name" value="adh_short_C2"/>
    <property type="match status" value="1"/>
</dbReference>
<name>A0A840QMX6_9BACI</name>
<dbReference type="RefSeq" id="WP_184663201.1">
    <property type="nucleotide sequence ID" value="NZ_JACHHB010000003.1"/>
</dbReference>
<sequence length="257" mass="28876">MRHVLITAGSKGLGRRVTQSLLEEGYSVTIHYRSDEEAVRQLKHQWSQYKERMQFVRGDITNREDTKRIVRETYDNWGRIDILICNAGPYIFERKKLVDYSDAEWDEMIDGNLNSAFHLFKEVIPIMRNQQFGRIITYGFQGSVGTPGWIYRSAFSAAKVGLTSLTKTISIEEAENGITANMICPGKIVGDMKEAEISEAKGLEDEETPIGRPGSGEDIARSVLFLVGDEADMVTGAVLDVTGGMDVVHRYRSISNE</sequence>
<evidence type="ECO:0000256" key="2">
    <source>
        <dbReference type="ARBA" id="ARBA00023002"/>
    </source>
</evidence>
<protein>
    <submittedName>
        <fullName evidence="3">3-oxoacyl-[acyl-carrier protein] reductase</fullName>
        <ecNumber evidence="3">1.1.1.100</ecNumber>
    </submittedName>
</protein>
<dbReference type="InterPro" id="IPR002347">
    <property type="entry name" value="SDR_fam"/>
</dbReference>
<reference evidence="3 4" key="1">
    <citation type="submission" date="2020-08" db="EMBL/GenBank/DDBJ databases">
        <title>Genomic Encyclopedia of Type Strains, Phase IV (KMG-IV): sequencing the most valuable type-strain genomes for metagenomic binning, comparative biology and taxonomic classification.</title>
        <authorList>
            <person name="Goeker M."/>
        </authorList>
    </citation>
    <scope>NUCLEOTIDE SEQUENCE [LARGE SCALE GENOMIC DNA]</scope>
    <source>
        <strain evidence="3 4">DSM 24696</strain>
    </source>
</reference>
<keyword evidence="2 3" id="KW-0560">Oxidoreductase</keyword>
<dbReference type="PANTHER" id="PTHR42879">
    <property type="entry name" value="3-OXOACYL-(ACYL-CARRIER-PROTEIN) REDUCTASE"/>
    <property type="match status" value="1"/>
</dbReference>
<dbReference type="InterPro" id="IPR036291">
    <property type="entry name" value="NAD(P)-bd_dom_sf"/>
</dbReference>
<evidence type="ECO:0000256" key="1">
    <source>
        <dbReference type="ARBA" id="ARBA00006484"/>
    </source>
</evidence>
<dbReference type="EMBL" id="JACHHB010000003">
    <property type="protein sequence ID" value="MBB5172742.1"/>
    <property type="molecule type" value="Genomic_DNA"/>
</dbReference>
<evidence type="ECO:0000313" key="3">
    <source>
        <dbReference type="EMBL" id="MBB5172742.1"/>
    </source>
</evidence>
<dbReference type="PRINTS" id="PR00081">
    <property type="entry name" value="GDHRDH"/>
</dbReference>
<evidence type="ECO:0000313" key="4">
    <source>
        <dbReference type="Proteomes" id="UP000551878"/>
    </source>
</evidence>
<dbReference type="FunFam" id="3.40.50.720:FF:000173">
    <property type="entry name" value="3-oxoacyl-[acyl-carrier protein] reductase"/>
    <property type="match status" value="1"/>
</dbReference>
<dbReference type="InterPro" id="IPR050259">
    <property type="entry name" value="SDR"/>
</dbReference>
<dbReference type="Gene3D" id="3.40.50.720">
    <property type="entry name" value="NAD(P)-binding Rossmann-like Domain"/>
    <property type="match status" value="1"/>
</dbReference>
<comment type="caution">
    <text evidence="3">The sequence shown here is derived from an EMBL/GenBank/DDBJ whole genome shotgun (WGS) entry which is preliminary data.</text>
</comment>
<accession>A0A840QMX6</accession>
<keyword evidence="4" id="KW-1185">Reference proteome</keyword>
<comment type="similarity">
    <text evidence="1">Belongs to the short-chain dehydrogenases/reductases (SDR) family.</text>
</comment>
<dbReference type="PANTHER" id="PTHR42879:SF2">
    <property type="entry name" value="3-OXOACYL-[ACYL-CARRIER-PROTEIN] REDUCTASE FABG"/>
    <property type="match status" value="1"/>
</dbReference>
<proteinExistence type="inferred from homology"/>
<organism evidence="3 4">
    <name type="scientific">Texcoconibacillus texcoconensis</name>
    <dbReference type="NCBI Taxonomy" id="1095777"/>
    <lineage>
        <taxon>Bacteria</taxon>
        <taxon>Bacillati</taxon>
        <taxon>Bacillota</taxon>
        <taxon>Bacilli</taxon>
        <taxon>Bacillales</taxon>
        <taxon>Bacillaceae</taxon>
        <taxon>Texcoconibacillus</taxon>
    </lineage>
</organism>
<dbReference type="SUPFAM" id="SSF51735">
    <property type="entry name" value="NAD(P)-binding Rossmann-fold domains"/>
    <property type="match status" value="1"/>
</dbReference>